<dbReference type="Proteomes" id="UP000053097">
    <property type="component" value="Unassembled WGS sequence"/>
</dbReference>
<keyword evidence="2" id="KW-0808">Transferase</keyword>
<feature type="coiled-coil region" evidence="1">
    <location>
        <begin position="75"/>
        <end position="105"/>
    </location>
</feature>
<evidence type="ECO:0000256" key="1">
    <source>
        <dbReference type="SAM" id="Coils"/>
    </source>
</evidence>
<dbReference type="GO" id="GO:0016301">
    <property type="term" value="F:kinase activity"/>
    <property type="evidence" value="ECO:0007669"/>
    <property type="project" value="UniProtKB-KW"/>
</dbReference>
<dbReference type="AlphaFoldDB" id="A0A026WYB4"/>
<name>A0A026WYB4_OOCBI</name>
<reference evidence="3" key="3">
    <citation type="submission" date="2018-07" db="EMBL/GenBank/DDBJ databases">
        <authorList>
            <person name="Mckenzie S.K."/>
            <person name="Kronauer D.J.C."/>
        </authorList>
    </citation>
    <scope>NUCLEOTIDE SEQUENCE</scope>
    <source>
        <strain evidence="3">Clonal line C1</strain>
    </source>
</reference>
<dbReference type="EMBL" id="QOIP01000008">
    <property type="protein sequence ID" value="RLU19203.1"/>
    <property type="molecule type" value="Genomic_DNA"/>
</dbReference>
<sequence>MRRCIIIIFIYYKSLITELSPSKLSQGKNITGIARHVRDLTADIHANIQQWNGLNLQGIDYLKLIIHEKQDKGYSENLQDLCDKLENICNNLDDIVKKLDEIKHQLKTITALQETPTKLFMNVSTSTFGETAETIYEAYCEEAKIKRKVLENVAHHHTESMDIFHLAAWTHQPSISDRLTTLLEVLLLETGLRSCGSE</sequence>
<keyword evidence="4" id="KW-1185">Reference proteome</keyword>
<evidence type="ECO:0000313" key="4">
    <source>
        <dbReference type="Proteomes" id="UP000053097"/>
    </source>
</evidence>
<keyword evidence="1" id="KW-0175">Coiled coil</keyword>
<proteinExistence type="predicted"/>
<dbReference type="EMBL" id="KK107064">
    <property type="protein sequence ID" value="EZA60828.1"/>
    <property type="molecule type" value="Genomic_DNA"/>
</dbReference>
<dbReference type="OMA" id="KLFTTWP"/>
<reference evidence="3 5" key="2">
    <citation type="journal article" date="2018" name="Genome Res.">
        <title>The genomic architecture and molecular evolution of ant odorant receptors.</title>
        <authorList>
            <person name="McKenzie S.K."/>
            <person name="Kronauer D.J.C."/>
        </authorList>
    </citation>
    <scope>NUCLEOTIDE SEQUENCE [LARGE SCALE GENOMIC DNA]</scope>
    <source>
        <strain evidence="3">Clonal line C1</strain>
    </source>
</reference>
<keyword evidence="2" id="KW-0418">Kinase</keyword>
<dbReference type="Proteomes" id="UP000279307">
    <property type="component" value="Chromosome 8"/>
</dbReference>
<organism evidence="2 4">
    <name type="scientific">Ooceraea biroi</name>
    <name type="common">Clonal raider ant</name>
    <name type="synonym">Cerapachys biroi</name>
    <dbReference type="NCBI Taxonomy" id="2015173"/>
    <lineage>
        <taxon>Eukaryota</taxon>
        <taxon>Metazoa</taxon>
        <taxon>Ecdysozoa</taxon>
        <taxon>Arthropoda</taxon>
        <taxon>Hexapoda</taxon>
        <taxon>Insecta</taxon>
        <taxon>Pterygota</taxon>
        <taxon>Neoptera</taxon>
        <taxon>Endopterygota</taxon>
        <taxon>Hymenoptera</taxon>
        <taxon>Apocrita</taxon>
        <taxon>Aculeata</taxon>
        <taxon>Formicoidea</taxon>
        <taxon>Formicidae</taxon>
        <taxon>Dorylinae</taxon>
        <taxon>Ooceraea</taxon>
    </lineage>
</organism>
<dbReference type="OrthoDB" id="17066at2759"/>
<evidence type="ECO:0000313" key="3">
    <source>
        <dbReference type="EMBL" id="RLU19203.1"/>
    </source>
</evidence>
<evidence type="ECO:0000313" key="2">
    <source>
        <dbReference type="EMBL" id="EZA60828.1"/>
    </source>
</evidence>
<evidence type="ECO:0000313" key="5">
    <source>
        <dbReference type="Proteomes" id="UP000279307"/>
    </source>
</evidence>
<dbReference type="STRING" id="2015173.A0A026WYB4"/>
<protein>
    <submittedName>
        <fullName evidence="2">Cyclin-dependent kinase 2-interacting protein</fullName>
    </submittedName>
</protein>
<accession>A0A026WYB4</accession>
<gene>
    <name evidence="3" type="ORF">DMN91_007760</name>
    <name evidence="2" type="ORF">X777_13029</name>
</gene>
<reference evidence="2 4" key="1">
    <citation type="journal article" date="2014" name="Curr. Biol.">
        <title>The genome of the clonal raider ant Cerapachys biroi.</title>
        <authorList>
            <person name="Oxley P.R."/>
            <person name="Ji L."/>
            <person name="Fetter-Pruneda I."/>
            <person name="McKenzie S.K."/>
            <person name="Li C."/>
            <person name="Hu H."/>
            <person name="Zhang G."/>
            <person name="Kronauer D.J."/>
        </authorList>
    </citation>
    <scope>NUCLEOTIDE SEQUENCE [LARGE SCALE GENOMIC DNA]</scope>
</reference>